<evidence type="ECO:0000313" key="1">
    <source>
        <dbReference type="EMBL" id="KAK9033815.1"/>
    </source>
</evidence>
<proteinExistence type="predicted"/>
<comment type="caution">
    <text evidence="1">The sequence shown here is derived from an EMBL/GenBank/DDBJ whole genome shotgun (WGS) entry which is preliminary data.</text>
</comment>
<gene>
    <name evidence="1" type="ORF">V6N11_049999</name>
</gene>
<protein>
    <submittedName>
        <fullName evidence="1">Uncharacterized protein</fullName>
    </submittedName>
</protein>
<dbReference type="EMBL" id="JBBPBN010000007">
    <property type="protein sequence ID" value="KAK9033815.1"/>
    <property type="molecule type" value="Genomic_DNA"/>
</dbReference>
<sequence length="168" mass="19033">MRSAGCRNEQTMLLKIVCLPIRLLSQARDFYIKSMIQCAGRAGYGGRVDYHILPEASRLPRSFSVCPSTTNDGEQIRQLFRMVSKHGKDHRVEQKMHQQQSGVNQRTMGSSACRIMGTRSYSVGIGKIGRIDEDRPCSFEEDVTDAMADLMYPQSRCRAVKRNLVGYH</sequence>
<dbReference type="PANTHER" id="PTHR33526:SF20">
    <property type="entry name" value="VQ DOMAIN-CONTAINING PROTEIN"/>
    <property type="match status" value="1"/>
</dbReference>
<dbReference type="InterPro" id="IPR016972">
    <property type="entry name" value="UCP031279"/>
</dbReference>
<dbReference type="Proteomes" id="UP001396334">
    <property type="component" value="Unassembled WGS sequence"/>
</dbReference>
<evidence type="ECO:0000313" key="2">
    <source>
        <dbReference type="Proteomes" id="UP001396334"/>
    </source>
</evidence>
<dbReference type="PANTHER" id="PTHR33526">
    <property type="entry name" value="OS07G0123800 PROTEIN"/>
    <property type="match status" value="1"/>
</dbReference>
<accession>A0ABR2T966</accession>
<keyword evidence="2" id="KW-1185">Reference proteome</keyword>
<organism evidence="1 2">
    <name type="scientific">Hibiscus sabdariffa</name>
    <name type="common">roselle</name>
    <dbReference type="NCBI Taxonomy" id="183260"/>
    <lineage>
        <taxon>Eukaryota</taxon>
        <taxon>Viridiplantae</taxon>
        <taxon>Streptophyta</taxon>
        <taxon>Embryophyta</taxon>
        <taxon>Tracheophyta</taxon>
        <taxon>Spermatophyta</taxon>
        <taxon>Magnoliopsida</taxon>
        <taxon>eudicotyledons</taxon>
        <taxon>Gunneridae</taxon>
        <taxon>Pentapetalae</taxon>
        <taxon>rosids</taxon>
        <taxon>malvids</taxon>
        <taxon>Malvales</taxon>
        <taxon>Malvaceae</taxon>
        <taxon>Malvoideae</taxon>
        <taxon>Hibiscus</taxon>
    </lineage>
</organism>
<reference evidence="1 2" key="1">
    <citation type="journal article" date="2024" name="G3 (Bethesda)">
        <title>Genome assembly of Hibiscus sabdariffa L. provides insights into metabolisms of medicinal natural products.</title>
        <authorList>
            <person name="Kim T."/>
        </authorList>
    </citation>
    <scope>NUCLEOTIDE SEQUENCE [LARGE SCALE GENOMIC DNA]</scope>
    <source>
        <strain evidence="1">TK-2024</strain>
        <tissue evidence="1">Old leaves</tissue>
    </source>
</reference>
<dbReference type="PIRSF" id="PIRSF031279">
    <property type="entry name" value="UCP031279"/>
    <property type="match status" value="1"/>
</dbReference>
<name>A0ABR2T966_9ROSI</name>